<dbReference type="PROSITE" id="PS51257">
    <property type="entry name" value="PROKAR_LIPOPROTEIN"/>
    <property type="match status" value="1"/>
</dbReference>
<dbReference type="SMART" id="SM00257">
    <property type="entry name" value="LysM"/>
    <property type="match status" value="1"/>
</dbReference>
<protein>
    <submittedName>
        <fullName evidence="4">Murein hydrolase activator NlpD</fullName>
    </submittedName>
</protein>
<evidence type="ECO:0000256" key="1">
    <source>
        <dbReference type="ARBA" id="ARBA00038420"/>
    </source>
</evidence>
<dbReference type="InterPro" id="IPR018392">
    <property type="entry name" value="LysM"/>
</dbReference>
<dbReference type="CDD" id="cd12797">
    <property type="entry name" value="M23_peptidase"/>
    <property type="match status" value="1"/>
</dbReference>
<dbReference type="PANTHER" id="PTHR21666:SF263">
    <property type="entry name" value="MUREIN HYDROLASE ACTIVATOR NLPD"/>
    <property type="match status" value="1"/>
</dbReference>
<gene>
    <name evidence="4" type="ORF">MNBD_GAMMA01-633</name>
</gene>
<dbReference type="Gene3D" id="2.70.70.10">
    <property type="entry name" value="Glucose Permease (Domain IIA)"/>
    <property type="match status" value="1"/>
</dbReference>
<dbReference type="InterPro" id="IPR036779">
    <property type="entry name" value="LysM_dom_sf"/>
</dbReference>
<dbReference type="GO" id="GO:0032153">
    <property type="term" value="C:cell division site"/>
    <property type="evidence" value="ECO:0007669"/>
    <property type="project" value="TreeGrafter"/>
</dbReference>
<dbReference type="CDD" id="cd00118">
    <property type="entry name" value="LysM"/>
    <property type="match status" value="1"/>
</dbReference>
<dbReference type="InterPro" id="IPR050570">
    <property type="entry name" value="Cell_wall_metabolism_enzyme"/>
</dbReference>
<dbReference type="InterPro" id="IPR011055">
    <property type="entry name" value="Dup_hybrid_motif"/>
</dbReference>
<dbReference type="Gene3D" id="3.10.350.10">
    <property type="entry name" value="LysM domain"/>
    <property type="match status" value="1"/>
</dbReference>
<feature type="compositionally biased region" description="Polar residues" evidence="2">
    <location>
        <begin position="150"/>
        <end position="172"/>
    </location>
</feature>
<dbReference type="AlphaFoldDB" id="A0A3B0VVE1"/>
<dbReference type="Pfam" id="PF01476">
    <property type="entry name" value="LysM"/>
    <property type="match status" value="1"/>
</dbReference>
<evidence type="ECO:0000313" key="4">
    <source>
        <dbReference type="EMBL" id="VAW35354.1"/>
    </source>
</evidence>
<dbReference type="PANTHER" id="PTHR21666">
    <property type="entry name" value="PEPTIDASE-RELATED"/>
    <property type="match status" value="1"/>
</dbReference>
<sequence>MKIYLIIFVFIIVSILAACTKHRPAPVLDASAKKQYNSSSAISKRHKYQREYVTVKTGDTLYSIGFSYDIDYKTLAKINNIHNNYKIYPGQKLRLKAKKSLPSKTTVQTTPILIKSNKLQSHKTPNNKPSDTPPKNNKQPKKPMPMVKNTPRTTTKVSANTSNLPNTQPKANTTWIWPVKGKIISSFSHSDSSRKGIDIATKFGFPVYASNNGTVVYSGDGLRGYGELIIIKHSSDMLSAYAHNSKRMVKEGQTVKQGQE</sequence>
<dbReference type="GO" id="GO:0004222">
    <property type="term" value="F:metalloendopeptidase activity"/>
    <property type="evidence" value="ECO:0007669"/>
    <property type="project" value="TreeGrafter"/>
</dbReference>
<dbReference type="SUPFAM" id="SSF51261">
    <property type="entry name" value="Duplicated hybrid motif"/>
    <property type="match status" value="1"/>
</dbReference>
<dbReference type="GO" id="GO:0009279">
    <property type="term" value="C:cell outer membrane"/>
    <property type="evidence" value="ECO:0007669"/>
    <property type="project" value="TreeGrafter"/>
</dbReference>
<keyword evidence="4" id="KW-0378">Hydrolase</keyword>
<feature type="compositionally biased region" description="Polar residues" evidence="2">
    <location>
        <begin position="102"/>
        <end position="130"/>
    </location>
</feature>
<reference evidence="4" key="1">
    <citation type="submission" date="2018-06" db="EMBL/GenBank/DDBJ databases">
        <authorList>
            <person name="Zhirakovskaya E."/>
        </authorList>
    </citation>
    <scope>NUCLEOTIDE SEQUENCE</scope>
</reference>
<proteinExistence type="inferred from homology"/>
<comment type="similarity">
    <text evidence="1">Belongs to the E.coli NlpD/Haemophilus LppB family.</text>
</comment>
<dbReference type="PROSITE" id="PS51782">
    <property type="entry name" value="LYSM"/>
    <property type="match status" value="1"/>
</dbReference>
<feature type="region of interest" description="Disordered" evidence="2">
    <location>
        <begin position="99"/>
        <end position="172"/>
    </location>
</feature>
<dbReference type="EMBL" id="UOEW01000099">
    <property type="protein sequence ID" value="VAW35354.1"/>
    <property type="molecule type" value="Genomic_DNA"/>
</dbReference>
<feature type="domain" description="LysM" evidence="3">
    <location>
        <begin position="51"/>
        <end position="95"/>
    </location>
</feature>
<evidence type="ECO:0000256" key="2">
    <source>
        <dbReference type="SAM" id="MobiDB-lite"/>
    </source>
</evidence>
<dbReference type="Pfam" id="PF01551">
    <property type="entry name" value="Peptidase_M23"/>
    <property type="match status" value="1"/>
</dbReference>
<accession>A0A3B0VVE1</accession>
<dbReference type="InterPro" id="IPR016047">
    <property type="entry name" value="M23ase_b-sheet_dom"/>
</dbReference>
<name>A0A3B0VVE1_9ZZZZ</name>
<evidence type="ECO:0000259" key="3">
    <source>
        <dbReference type="PROSITE" id="PS51782"/>
    </source>
</evidence>
<feature type="non-terminal residue" evidence="4">
    <location>
        <position position="260"/>
    </location>
</feature>
<organism evidence="4">
    <name type="scientific">hydrothermal vent metagenome</name>
    <dbReference type="NCBI Taxonomy" id="652676"/>
    <lineage>
        <taxon>unclassified sequences</taxon>
        <taxon>metagenomes</taxon>
        <taxon>ecological metagenomes</taxon>
    </lineage>
</organism>